<dbReference type="EMBL" id="MU069797">
    <property type="protein sequence ID" value="KAF5833688.1"/>
    <property type="molecule type" value="Genomic_DNA"/>
</dbReference>
<organism evidence="2 3">
    <name type="scientific">Dunaliella salina</name>
    <name type="common">Green alga</name>
    <name type="synonym">Protococcus salinus</name>
    <dbReference type="NCBI Taxonomy" id="3046"/>
    <lineage>
        <taxon>Eukaryota</taxon>
        <taxon>Viridiplantae</taxon>
        <taxon>Chlorophyta</taxon>
        <taxon>core chlorophytes</taxon>
        <taxon>Chlorophyceae</taxon>
        <taxon>CS clade</taxon>
        <taxon>Chlamydomonadales</taxon>
        <taxon>Dunaliellaceae</taxon>
        <taxon>Dunaliella</taxon>
    </lineage>
</organism>
<evidence type="ECO:0000256" key="1">
    <source>
        <dbReference type="SAM" id="MobiDB-lite"/>
    </source>
</evidence>
<evidence type="ECO:0000313" key="3">
    <source>
        <dbReference type="Proteomes" id="UP000815325"/>
    </source>
</evidence>
<feature type="region of interest" description="Disordered" evidence="1">
    <location>
        <begin position="136"/>
        <end position="161"/>
    </location>
</feature>
<evidence type="ECO:0000313" key="2">
    <source>
        <dbReference type="EMBL" id="KAF5833688.1"/>
    </source>
</evidence>
<feature type="region of interest" description="Disordered" evidence="1">
    <location>
        <begin position="283"/>
        <end position="313"/>
    </location>
</feature>
<comment type="caution">
    <text evidence="2">The sequence shown here is derived from an EMBL/GenBank/DDBJ whole genome shotgun (WGS) entry which is preliminary data.</text>
</comment>
<protein>
    <submittedName>
        <fullName evidence="2">Uncharacterized protein</fullName>
    </submittedName>
</protein>
<reference evidence="2" key="1">
    <citation type="submission" date="2017-08" db="EMBL/GenBank/DDBJ databases">
        <authorList>
            <person name="Polle J.E."/>
            <person name="Barry K."/>
            <person name="Cushman J."/>
            <person name="Schmutz J."/>
            <person name="Tran D."/>
            <person name="Hathwaick L.T."/>
            <person name="Yim W.C."/>
            <person name="Jenkins J."/>
            <person name="Mckie-Krisberg Z.M."/>
            <person name="Prochnik S."/>
            <person name="Lindquist E."/>
            <person name="Dockter R.B."/>
            <person name="Adam C."/>
            <person name="Molina H."/>
            <person name="Bunkerborg J."/>
            <person name="Jin E."/>
            <person name="Buchheim M."/>
            <person name="Magnuson J."/>
        </authorList>
    </citation>
    <scope>NUCLEOTIDE SEQUENCE</scope>
    <source>
        <strain evidence="2">CCAP 19/18</strain>
    </source>
</reference>
<gene>
    <name evidence="2" type="ORF">DUNSADRAFT_9959</name>
</gene>
<dbReference type="Proteomes" id="UP000815325">
    <property type="component" value="Unassembled WGS sequence"/>
</dbReference>
<feature type="compositionally biased region" description="Polar residues" evidence="1">
    <location>
        <begin position="294"/>
        <end position="305"/>
    </location>
</feature>
<feature type="region of interest" description="Disordered" evidence="1">
    <location>
        <begin position="209"/>
        <end position="255"/>
    </location>
</feature>
<keyword evidence="3" id="KW-1185">Reference proteome</keyword>
<proteinExistence type="predicted"/>
<sequence length="531" mass="56941">MVDNLQAMPRELELRPPIPTDESLRPIAEDHRKGNMAAREAAARLMERRRFHPKAVREGDWLPYIKAAMLQRQHAFLDGQEKLGLDREQPALQQGKPGTMGILPLHVREHLAVLERCTRNFSDALALVLSAQLPAQQTDKAMQDKETGLSQRTEEDEQRHRADWADRHRLLSIFESMKEIAADQAAERRALEEHACCIIQRAWRSMAASRRSRPGGVHLPCTPDKRPPRGPRSARLRGWLRGASSTNTGFGRSMDNRAANTSLLERHSGGFYQSLMATAGQASRAKRAAAVHTPDQTLPPGSSQDEQAEAAGDKAAAEVLAAGGSRDAAQEARRAAMQRAINAYHAGAAAAAAAAAERKINAYHAGAAAAAAAAAEEARTEAMQRVINADHAGAAAAAASAAEGLLRQPLLLVRRSVAGWRDLCLKDECCCKGAEYKQGCCTGGMLGFLSLTSAAAAAAAAAAHAWVSAAAEVQGTSEDAAQEAARGFCHSPLQQHLLLQQHMHGAAAAAAVAVGMMHAGRAQWQQLLLQR</sequence>
<accession>A0ABQ7GGF4</accession>
<name>A0ABQ7GGF4_DUNSA</name>